<dbReference type="SUPFAM" id="SSF54928">
    <property type="entry name" value="RNA-binding domain, RBD"/>
    <property type="match status" value="1"/>
</dbReference>
<dbReference type="EMBL" id="JAQIZT010000017">
    <property type="protein sequence ID" value="KAJ6959538.1"/>
    <property type="molecule type" value="Genomic_DNA"/>
</dbReference>
<dbReference type="AlphaFoldDB" id="A0AAD6LGP0"/>
<dbReference type="GO" id="GO:0003723">
    <property type="term" value="F:RNA binding"/>
    <property type="evidence" value="ECO:0007669"/>
    <property type="project" value="UniProtKB-UniRule"/>
</dbReference>
<dbReference type="InterPro" id="IPR000504">
    <property type="entry name" value="RRM_dom"/>
</dbReference>
<dbReference type="Proteomes" id="UP001164929">
    <property type="component" value="Chromosome 17"/>
</dbReference>
<evidence type="ECO:0000313" key="3">
    <source>
        <dbReference type="EMBL" id="KAJ6959538.1"/>
    </source>
</evidence>
<reference evidence="3" key="1">
    <citation type="journal article" date="2023" name="Mol. Ecol. Resour.">
        <title>Chromosome-level genome assembly of a triploid poplar Populus alba 'Berolinensis'.</title>
        <authorList>
            <person name="Chen S."/>
            <person name="Yu Y."/>
            <person name="Wang X."/>
            <person name="Wang S."/>
            <person name="Zhang T."/>
            <person name="Zhou Y."/>
            <person name="He R."/>
            <person name="Meng N."/>
            <person name="Wang Y."/>
            <person name="Liu W."/>
            <person name="Liu Z."/>
            <person name="Liu J."/>
            <person name="Guo Q."/>
            <person name="Huang H."/>
            <person name="Sederoff R.R."/>
            <person name="Wang G."/>
            <person name="Qu G."/>
            <person name="Chen S."/>
        </authorList>
    </citation>
    <scope>NUCLEOTIDE SEQUENCE</scope>
    <source>
        <strain evidence="3">SC-2020</strain>
    </source>
</reference>
<dbReference type="InterPro" id="IPR012677">
    <property type="entry name" value="Nucleotide-bd_a/b_plait_sf"/>
</dbReference>
<gene>
    <name evidence="3" type="ORF">NC653_037780</name>
</gene>
<evidence type="ECO:0000256" key="1">
    <source>
        <dbReference type="PROSITE-ProRule" id="PRU00176"/>
    </source>
</evidence>
<sequence length="133" mass="14861">MWQVPMASSMLNSYSLHVFIKAFRWRGLHGQLMINPLRNACSGFGEVTDGMFCTCKLNQLFSKRGTPGRVSWIWFVSYESTESASEALSAMDGQELGGRNIRALGVTPTDNDDTTHKPYNNNLRLGIQIIRSG</sequence>
<proteinExistence type="predicted"/>
<feature type="domain" description="RRM" evidence="2">
    <location>
        <begin position="16"/>
        <end position="108"/>
    </location>
</feature>
<keyword evidence="1" id="KW-0694">RNA-binding</keyword>
<evidence type="ECO:0000313" key="4">
    <source>
        <dbReference type="Proteomes" id="UP001164929"/>
    </source>
</evidence>
<comment type="caution">
    <text evidence="3">The sequence shown here is derived from an EMBL/GenBank/DDBJ whole genome shotgun (WGS) entry which is preliminary data.</text>
</comment>
<dbReference type="InterPro" id="IPR035979">
    <property type="entry name" value="RBD_domain_sf"/>
</dbReference>
<evidence type="ECO:0000259" key="2">
    <source>
        <dbReference type="PROSITE" id="PS50102"/>
    </source>
</evidence>
<dbReference type="PROSITE" id="PS50102">
    <property type="entry name" value="RRM"/>
    <property type="match status" value="1"/>
</dbReference>
<keyword evidence="4" id="KW-1185">Reference proteome</keyword>
<name>A0AAD6LGP0_9ROSI</name>
<dbReference type="Gene3D" id="3.30.70.330">
    <property type="match status" value="1"/>
</dbReference>
<accession>A0AAD6LGP0</accession>
<protein>
    <recommendedName>
        <fullName evidence="2">RRM domain-containing protein</fullName>
    </recommendedName>
</protein>
<organism evidence="3 4">
    <name type="scientific">Populus alba x Populus x berolinensis</name>
    <dbReference type="NCBI Taxonomy" id="444605"/>
    <lineage>
        <taxon>Eukaryota</taxon>
        <taxon>Viridiplantae</taxon>
        <taxon>Streptophyta</taxon>
        <taxon>Embryophyta</taxon>
        <taxon>Tracheophyta</taxon>
        <taxon>Spermatophyta</taxon>
        <taxon>Magnoliopsida</taxon>
        <taxon>eudicotyledons</taxon>
        <taxon>Gunneridae</taxon>
        <taxon>Pentapetalae</taxon>
        <taxon>rosids</taxon>
        <taxon>fabids</taxon>
        <taxon>Malpighiales</taxon>
        <taxon>Salicaceae</taxon>
        <taxon>Saliceae</taxon>
        <taxon>Populus</taxon>
    </lineage>
</organism>
<dbReference type="Pfam" id="PF00076">
    <property type="entry name" value="RRM_1"/>
    <property type="match status" value="1"/>
</dbReference>